<dbReference type="Proteomes" id="UP001157502">
    <property type="component" value="Chromosome 16"/>
</dbReference>
<sequence length="114" mass="13327">MLQLTLVLMLATTLTKAFLANGPRYPYNAEGERPNDTILKVLRDLSTSTTEEPDVDQIIDLLPKDMDSTQIMAKLHRGLWWWYQDKTQTRNKRRQNLEGRSLYNHNSFGLRYGK</sequence>
<evidence type="ECO:0000313" key="2">
    <source>
        <dbReference type="Proteomes" id="UP001157502"/>
    </source>
</evidence>
<name>A0ACC2G776_DALPE</name>
<organism evidence="1 2">
    <name type="scientific">Dallia pectoralis</name>
    <name type="common">Alaska blackfish</name>
    <dbReference type="NCBI Taxonomy" id="75939"/>
    <lineage>
        <taxon>Eukaryota</taxon>
        <taxon>Metazoa</taxon>
        <taxon>Chordata</taxon>
        <taxon>Craniata</taxon>
        <taxon>Vertebrata</taxon>
        <taxon>Euteleostomi</taxon>
        <taxon>Actinopterygii</taxon>
        <taxon>Neopterygii</taxon>
        <taxon>Teleostei</taxon>
        <taxon>Protacanthopterygii</taxon>
        <taxon>Esociformes</taxon>
        <taxon>Umbridae</taxon>
        <taxon>Dallia</taxon>
    </lineage>
</organism>
<accession>A0ACC2G776</accession>
<comment type="caution">
    <text evidence="1">The sequence shown here is derived from an EMBL/GenBank/DDBJ whole genome shotgun (WGS) entry which is preliminary data.</text>
</comment>
<dbReference type="EMBL" id="CM055743">
    <property type="protein sequence ID" value="KAJ7999507.1"/>
    <property type="molecule type" value="Genomic_DNA"/>
</dbReference>
<keyword evidence="2" id="KW-1185">Reference proteome</keyword>
<protein>
    <submittedName>
        <fullName evidence="1">Uncharacterized protein</fullName>
    </submittedName>
</protein>
<gene>
    <name evidence="1" type="ORF">DPEC_G00195140</name>
</gene>
<proteinExistence type="predicted"/>
<reference evidence="1" key="1">
    <citation type="submission" date="2021-05" db="EMBL/GenBank/DDBJ databases">
        <authorList>
            <person name="Pan Q."/>
            <person name="Jouanno E."/>
            <person name="Zahm M."/>
            <person name="Klopp C."/>
            <person name="Cabau C."/>
            <person name="Louis A."/>
            <person name="Berthelot C."/>
            <person name="Parey E."/>
            <person name="Roest Crollius H."/>
            <person name="Montfort J."/>
            <person name="Robinson-Rechavi M."/>
            <person name="Bouchez O."/>
            <person name="Lampietro C."/>
            <person name="Lopez Roques C."/>
            <person name="Donnadieu C."/>
            <person name="Postlethwait J."/>
            <person name="Bobe J."/>
            <person name="Dillon D."/>
            <person name="Chandos A."/>
            <person name="von Hippel F."/>
            <person name="Guiguen Y."/>
        </authorList>
    </citation>
    <scope>NUCLEOTIDE SEQUENCE</scope>
    <source>
        <strain evidence="1">YG-Jan2019</strain>
    </source>
</reference>
<evidence type="ECO:0000313" key="1">
    <source>
        <dbReference type="EMBL" id="KAJ7999507.1"/>
    </source>
</evidence>